<dbReference type="InterPro" id="IPR007267">
    <property type="entry name" value="GtrA_DPMS_TM"/>
</dbReference>
<feature type="domain" description="GtrA/DPMS transmembrane" evidence="7">
    <location>
        <begin position="37"/>
        <end position="156"/>
    </location>
</feature>
<dbReference type="Pfam" id="PF04138">
    <property type="entry name" value="GtrA_DPMS_TM"/>
    <property type="match status" value="1"/>
</dbReference>
<keyword evidence="9" id="KW-1185">Reference proteome</keyword>
<evidence type="ECO:0000256" key="5">
    <source>
        <dbReference type="ARBA" id="ARBA00023136"/>
    </source>
</evidence>
<evidence type="ECO:0000256" key="3">
    <source>
        <dbReference type="ARBA" id="ARBA00022692"/>
    </source>
</evidence>
<evidence type="ECO:0000256" key="4">
    <source>
        <dbReference type="ARBA" id="ARBA00022989"/>
    </source>
</evidence>
<sequence>MQRSRPVKTVASAPAYRAFLRGRLLIRGKFLSELLSFGFVGVVGTLIMIFGANLMRAWLGGSPVTSVVVPTVVSTLASYLLNRYWVFRHRDSDGSGREVAIFFALNGVGLLIQVLCTGFTYYTLGLHGGIAYNGGLLAGVALGAAFRYWSYKKWVFTPAAA</sequence>
<name>A0A5C4JE05_9ACTN</name>
<comment type="similarity">
    <text evidence="2">Belongs to the GtrA family.</text>
</comment>
<keyword evidence="3 6" id="KW-0812">Transmembrane</keyword>
<proteinExistence type="inferred from homology"/>
<organism evidence="8 9">
    <name type="scientific">Actinomadura soli</name>
    <dbReference type="NCBI Taxonomy" id="2508997"/>
    <lineage>
        <taxon>Bacteria</taxon>
        <taxon>Bacillati</taxon>
        <taxon>Actinomycetota</taxon>
        <taxon>Actinomycetes</taxon>
        <taxon>Streptosporangiales</taxon>
        <taxon>Thermomonosporaceae</taxon>
        <taxon>Actinomadura</taxon>
    </lineage>
</organism>
<evidence type="ECO:0000256" key="2">
    <source>
        <dbReference type="ARBA" id="ARBA00009399"/>
    </source>
</evidence>
<dbReference type="GO" id="GO:0005886">
    <property type="term" value="C:plasma membrane"/>
    <property type="evidence" value="ECO:0007669"/>
    <property type="project" value="TreeGrafter"/>
</dbReference>
<evidence type="ECO:0000313" key="9">
    <source>
        <dbReference type="Proteomes" id="UP000309174"/>
    </source>
</evidence>
<dbReference type="PANTHER" id="PTHR38459:SF1">
    <property type="entry name" value="PROPHAGE BACTOPRENOL-LINKED GLUCOSE TRANSLOCASE HOMOLOG"/>
    <property type="match status" value="1"/>
</dbReference>
<dbReference type="AlphaFoldDB" id="A0A5C4JE05"/>
<protein>
    <submittedName>
        <fullName evidence="8">GtrA family protein</fullName>
    </submittedName>
</protein>
<evidence type="ECO:0000313" key="8">
    <source>
        <dbReference type="EMBL" id="TMR02674.1"/>
    </source>
</evidence>
<keyword evidence="4 6" id="KW-1133">Transmembrane helix</keyword>
<dbReference type="RefSeq" id="WP_138645191.1">
    <property type="nucleotide sequence ID" value="NZ_VCKW01000047.1"/>
</dbReference>
<feature type="transmembrane region" description="Helical" evidence="6">
    <location>
        <begin position="67"/>
        <end position="87"/>
    </location>
</feature>
<dbReference type="EMBL" id="VCKW01000047">
    <property type="protein sequence ID" value="TMR02674.1"/>
    <property type="molecule type" value="Genomic_DNA"/>
</dbReference>
<dbReference type="InterPro" id="IPR051401">
    <property type="entry name" value="GtrA_CellWall_Glycosyl"/>
</dbReference>
<accession>A0A5C4JE05</accession>
<gene>
    <name evidence="8" type="ORF">ETD83_12030</name>
</gene>
<dbReference type="OrthoDB" id="9807815at2"/>
<dbReference type="Proteomes" id="UP000309174">
    <property type="component" value="Unassembled WGS sequence"/>
</dbReference>
<feature type="transmembrane region" description="Helical" evidence="6">
    <location>
        <begin position="130"/>
        <end position="149"/>
    </location>
</feature>
<dbReference type="PANTHER" id="PTHR38459">
    <property type="entry name" value="PROPHAGE BACTOPRENOL-LINKED GLUCOSE TRANSLOCASE HOMOLOG"/>
    <property type="match status" value="1"/>
</dbReference>
<comment type="subcellular location">
    <subcellularLocation>
        <location evidence="1">Membrane</location>
        <topology evidence="1">Multi-pass membrane protein</topology>
    </subcellularLocation>
</comment>
<reference evidence="8 9" key="1">
    <citation type="submission" date="2019-05" db="EMBL/GenBank/DDBJ databases">
        <title>Draft genome sequence of Actinomadura sp. 14C53.</title>
        <authorList>
            <person name="Saricaoglu S."/>
            <person name="Isik K."/>
        </authorList>
    </citation>
    <scope>NUCLEOTIDE SEQUENCE [LARGE SCALE GENOMIC DNA]</scope>
    <source>
        <strain evidence="8 9">14C53</strain>
    </source>
</reference>
<dbReference type="GO" id="GO:0000271">
    <property type="term" value="P:polysaccharide biosynthetic process"/>
    <property type="evidence" value="ECO:0007669"/>
    <property type="project" value="InterPro"/>
</dbReference>
<feature type="transmembrane region" description="Helical" evidence="6">
    <location>
        <begin position="99"/>
        <end position="124"/>
    </location>
</feature>
<comment type="caution">
    <text evidence="8">The sequence shown here is derived from an EMBL/GenBank/DDBJ whole genome shotgun (WGS) entry which is preliminary data.</text>
</comment>
<evidence type="ECO:0000256" key="1">
    <source>
        <dbReference type="ARBA" id="ARBA00004141"/>
    </source>
</evidence>
<feature type="transmembrane region" description="Helical" evidence="6">
    <location>
        <begin position="30"/>
        <end position="55"/>
    </location>
</feature>
<evidence type="ECO:0000256" key="6">
    <source>
        <dbReference type="SAM" id="Phobius"/>
    </source>
</evidence>
<evidence type="ECO:0000259" key="7">
    <source>
        <dbReference type="Pfam" id="PF04138"/>
    </source>
</evidence>
<keyword evidence="5 6" id="KW-0472">Membrane</keyword>